<sequence length="110" mass="11768">MSTYKQYYSDNEAVLIEISPGGDDRISPGSNLSGSIGIIKDIAIISSAEINAINPNHKPQEFEITFGIKAVNGQERFAVTQGTDKANFHVKIKWAEGGAGDLTSMVPPTS</sequence>
<dbReference type="InterPro" id="IPR045794">
    <property type="entry name" value="Trypco1"/>
</dbReference>
<evidence type="ECO:0000259" key="1">
    <source>
        <dbReference type="Pfam" id="PF19493"/>
    </source>
</evidence>
<dbReference type="EMBL" id="JABBHF010000013">
    <property type="protein sequence ID" value="NMH89566.1"/>
    <property type="molecule type" value="Genomic_DNA"/>
</dbReference>
<dbReference type="RefSeq" id="WP_169676655.1">
    <property type="nucleotide sequence ID" value="NZ_JABBHF010000013.1"/>
</dbReference>
<protein>
    <recommendedName>
        <fullName evidence="1">Trypsin-co-occurring domain-containing protein</fullName>
    </recommendedName>
</protein>
<dbReference type="NCBIfam" id="NF041216">
    <property type="entry name" value="CU044_2847_fam"/>
    <property type="match status" value="1"/>
</dbReference>
<dbReference type="Proteomes" id="UP000746690">
    <property type="component" value="Unassembled WGS sequence"/>
</dbReference>
<evidence type="ECO:0000313" key="2">
    <source>
        <dbReference type="EMBL" id="NMH89566.1"/>
    </source>
</evidence>
<gene>
    <name evidence="2" type="ORF">HHX25_18815</name>
</gene>
<evidence type="ECO:0000313" key="3">
    <source>
        <dbReference type="Proteomes" id="UP000746690"/>
    </source>
</evidence>
<proteinExistence type="predicted"/>
<dbReference type="Pfam" id="PF19493">
    <property type="entry name" value="Trypco1"/>
    <property type="match status" value="1"/>
</dbReference>
<feature type="domain" description="Trypsin-co-occurring" evidence="1">
    <location>
        <begin position="29"/>
        <end position="95"/>
    </location>
</feature>
<accession>A0ABX1S104</accession>
<keyword evidence="3" id="KW-1185">Reference proteome</keyword>
<name>A0ABX1S104_9FLAO</name>
<comment type="caution">
    <text evidence="2">The sequence shown here is derived from an EMBL/GenBank/DDBJ whole genome shotgun (WGS) entry which is preliminary data.</text>
</comment>
<organism evidence="2 3">
    <name type="scientific">Flavivirga algicola</name>
    <dbReference type="NCBI Taxonomy" id="2729136"/>
    <lineage>
        <taxon>Bacteria</taxon>
        <taxon>Pseudomonadati</taxon>
        <taxon>Bacteroidota</taxon>
        <taxon>Flavobacteriia</taxon>
        <taxon>Flavobacteriales</taxon>
        <taxon>Flavobacteriaceae</taxon>
        <taxon>Flavivirga</taxon>
    </lineage>
</organism>
<reference evidence="2 3" key="1">
    <citation type="submission" date="2020-04" db="EMBL/GenBank/DDBJ databases">
        <title>A Flavivirga sp. nov.</title>
        <authorList>
            <person name="Sun X."/>
        </authorList>
    </citation>
    <scope>NUCLEOTIDE SEQUENCE [LARGE SCALE GENOMIC DNA]</scope>
    <source>
        <strain evidence="2 3">Y03</strain>
    </source>
</reference>